<sequence>MGTEKGRRSPYEATTCYACGRAGGGLLRIGGVCRDYHDYYRTEHHDHDDYYGGTEMIIDDWQ</sequence>
<dbReference type="EMBL" id="BLXX01000023">
    <property type="protein sequence ID" value="GFO61962.1"/>
    <property type="molecule type" value="Genomic_DNA"/>
</dbReference>
<reference evidence="2" key="1">
    <citation type="submission" date="2020-06" db="EMBL/GenBank/DDBJ databases">
        <title>Draft genomic sequence of Geomonas sp. Red330.</title>
        <authorList>
            <person name="Itoh H."/>
            <person name="Zhenxing X."/>
            <person name="Ushijima N."/>
            <person name="Masuda Y."/>
            <person name="Shiratori Y."/>
            <person name="Senoo K."/>
        </authorList>
    </citation>
    <scope>NUCLEOTIDE SEQUENCE [LARGE SCALE GENOMIC DNA]</scope>
    <source>
        <strain evidence="2">Red330</strain>
    </source>
</reference>
<name>A0A6V8MPW4_9BACT</name>
<accession>A0A6V8MPW4</accession>
<evidence type="ECO:0000313" key="1">
    <source>
        <dbReference type="EMBL" id="GFO61962.1"/>
    </source>
</evidence>
<proteinExistence type="predicted"/>
<evidence type="ECO:0000313" key="2">
    <source>
        <dbReference type="Proteomes" id="UP000556026"/>
    </source>
</evidence>
<gene>
    <name evidence="1" type="ORF">GMST_42870</name>
</gene>
<dbReference type="AlphaFoldDB" id="A0A6V8MPW4"/>
<dbReference type="Proteomes" id="UP000556026">
    <property type="component" value="Unassembled WGS sequence"/>
</dbReference>
<organism evidence="1 2">
    <name type="scientific">Geomonas silvestris</name>
    <dbReference type="NCBI Taxonomy" id="2740184"/>
    <lineage>
        <taxon>Bacteria</taxon>
        <taxon>Pseudomonadati</taxon>
        <taxon>Thermodesulfobacteriota</taxon>
        <taxon>Desulfuromonadia</taxon>
        <taxon>Geobacterales</taxon>
        <taxon>Geobacteraceae</taxon>
        <taxon>Geomonas</taxon>
    </lineage>
</organism>
<protein>
    <submittedName>
        <fullName evidence="1">Uncharacterized protein</fullName>
    </submittedName>
</protein>
<comment type="caution">
    <text evidence="1">The sequence shown here is derived from an EMBL/GenBank/DDBJ whole genome shotgun (WGS) entry which is preliminary data.</text>
</comment>
<keyword evidence="2" id="KW-1185">Reference proteome</keyword>